<organism evidence="2 3">
    <name type="scientific">Rhizobium calliandrae</name>
    <dbReference type="NCBI Taxonomy" id="1312182"/>
    <lineage>
        <taxon>Bacteria</taxon>
        <taxon>Pseudomonadati</taxon>
        <taxon>Pseudomonadota</taxon>
        <taxon>Alphaproteobacteria</taxon>
        <taxon>Hyphomicrobiales</taxon>
        <taxon>Rhizobiaceae</taxon>
        <taxon>Rhizobium/Agrobacterium group</taxon>
        <taxon>Rhizobium</taxon>
    </lineage>
</organism>
<dbReference type="PANTHER" id="PTHR35850">
    <property type="entry name" value="CYTOPLASMIC PROTEIN-RELATED"/>
    <property type="match status" value="1"/>
</dbReference>
<dbReference type="InterPro" id="IPR008312">
    <property type="entry name" value="T6SS_TssB1"/>
</dbReference>
<reference evidence="2" key="1">
    <citation type="submission" date="2023-06" db="EMBL/GenBank/DDBJ databases">
        <title>Phylogenetic Diversity of Rhizobium strains.</title>
        <authorList>
            <person name="Moura F.T."/>
            <person name="Helene L.C.F."/>
            <person name="Hungria M."/>
        </authorList>
    </citation>
    <scope>NUCLEOTIDE SEQUENCE</scope>
    <source>
        <strain evidence="2">CCGE524</strain>
    </source>
</reference>
<dbReference type="EMBL" id="JARFYN010000040">
    <property type="protein sequence ID" value="MDL2408868.1"/>
    <property type="molecule type" value="Genomic_DNA"/>
</dbReference>
<evidence type="ECO:0000256" key="1">
    <source>
        <dbReference type="SAM" id="MobiDB-lite"/>
    </source>
</evidence>
<dbReference type="PANTHER" id="PTHR35850:SF2">
    <property type="entry name" value="TYPE VI SECRETION SYSTEM CONTRACTILE SHEATH SMALL SUBUNIT"/>
    <property type="match status" value="1"/>
</dbReference>
<gene>
    <name evidence="2" type="primary">tssB</name>
    <name evidence="2" type="ORF">PY650_25150</name>
</gene>
<dbReference type="PIRSF" id="PIRSF028301">
    <property type="entry name" value="UCP028301"/>
    <property type="match status" value="1"/>
</dbReference>
<name>A0ABT7KJQ7_9HYPH</name>
<evidence type="ECO:0000313" key="2">
    <source>
        <dbReference type="EMBL" id="MDL2408868.1"/>
    </source>
</evidence>
<evidence type="ECO:0000313" key="3">
    <source>
        <dbReference type="Proteomes" id="UP001172630"/>
    </source>
</evidence>
<protein>
    <submittedName>
        <fullName evidence="2">Type VI secretion system contractile sheath small subunit</fullName>
    </submittedName>
</protein>
<comment type="caution">
    <text evidence="2">The sequence shown here is derived from an EMBL/GenBank/DDBJ whole genome shotgun (WGS) entry which is preliminary data.</text>
</comment>
<dbReference type="NCBIfam" id="TIGR03358">
    <property type="entry name" value="VI_chp_5"/>
    <property type="match status" value="1"/>
</dbReference>
<proteinExistence type="predicted"/>
<feature type="region of interest" description="Disordered" evidence="1">
    <location>
        <begin position="160"/>
        <end position="183"/>
    </location>
</feature>
<dbReference type="RefSeq" id="WP_285882315.1">
    <property type="nucleotide sequence ID" value="NZ_JARFYN010000040.1"/>
</dbReference>
<dbReference type="Proteomes" id="UP001172630">
    <property type="component" value="Unassembled WGS sequence"/>
</dbReference>
<accession>A0ABT7KJQ7</accession>
<keyword evidence="3" id="KW-1185">Reference proteome</keyword>
<sequence>MAKDSSVAPRERINIRYKPAIGDNKEQVELPLKMVFLGDYTLKGDNRPVEDRELVNVNKDNFNDVMRGHDLQLEIAVDNKLSEEADAGQMNVSLKLESLRDFTPEAIVRQTPELNRLLELREALVALKGPLGNVPAFRESIQGVLGDEEARERLRAEITRGLQRQANRRNPVGNTAARSAPPTIAAEFERRPAHG</sequence>
<dbReference type="Pfam" id="PF05591">
    <property type="entry name" value="T6SS_VipA"/>
    <property type="match status" value="1"/>
</dbReference>